<dbReference type="AlphaFoldDB" id="A0AAD9JJB8"/>
<proteinExistence type="inferred from homology"/>
<accession>A0AAD9JJB8</accession>
<protein>
    <submittedName>
        <fullName evidence="11">Uncharacterized protein</fullName>
    </submittedName>
</protein>
<keyword evidence="5" id="KW-0812">Transmembrane</keyword>
<keyword evidence="7" id="KW-0653">Protein transport</keyword>
<evidence type="ECO:0000313" key="11">
    <source>
        <dbReference type="EMBL" id="KAK2153756.1"/>
    </source>
</evidence>
<keyword evidence="6" id="KW-1000">Mitochondrion outer membrane</keyword>
<dbReference type="GO" id="GO:0008320">
    <property type="term" value="F:protein transmembrane transporter activity"/>
    <property type="evidence" value="ECO:0007669"/>
    <property type="project" value="InterPro"/>
</dbReference>
<dbReference type="EMBL" id="JAODUP010000287">
    <property type="protein sequence ID" value="KAK2153756.1"/>
    <property type="molecule type" value="Genomic_DNA"/>
</dbReference>
<dbReference type="GO" id="GO:0030150">
    <property type="term" value="P:protein import into mitochondrial matrix"/>
    <property type="evidence" value="ECO:0007669"/>
    <property type="project" value="InterPro"/>
</dbReference>
<feature type="compositionally biased region" description="Pro residues" evidence="10">
    <location>
        <begin position="37"/>
        <end position="48"/>
    </location>
</feature>
<keyword evidence="4" id="KW-1134">Transmembrane beta strand</keyword>
<evidence type="ECO:0000256" key="6">
    <source>
        <dbReference type="ARBA" id="ARBA00022787"/>
    </source>
</evidence>
<dbReference type="GO" id="GO:0005741">
    <property type="term" value="C:mitochondrial outer membrane"/>
    <property type="evidence" value="ECO:0007669"/>
    <property type="project" value="UniProtKB-SubCell"/>
</dbReference>
<sequence>MGARVSAASPGSVPAPSLGVPPPPPLGTQSPTSPTGSPLPPEPLPEPGPGTFEDLHKKCKDVFPMPFEGAKLLINKGLSQHFQISHTMTMSTLQPSGYKFGATYVGTKQFGPAEAYPVLLGELDPSGNLNANIIHQFSKSLRCKFVSQIQGGKWLATQLTTDWRGEDFTASMTLGNPDLINGSGVIVGQYLQNVTKRFDLGAELLYQYGGSVPGGQIGIYTIAGRYSGDTWQASANITPMAGGLHTCYYQKAGDSLQIGVELEGSLRTQECTATVGYQIELANANLAFKGQVDSNWCVGATMEKKLPPLPFTFSLSAFANHVKGTYRFGVGLIVG</sequence>
<evidence type="ECO:0000256" key="5">
    <source>
        <dbReference type="ARBA" id="ARBA00022692"/>
    </source>
</evidence>
<dbReference type="InterPro" id="IPR023614">
    <property type="entry name" value="Porin_dom_sf"/>
</dbReference>
<keyword evidence="9" id="KW-0472">Membrane</keyword>
<reference evidence="11" key="1">
    <citation type="journal article" date="2023" name="Mol. Biol. Evol.">
        <title>Third-Generation Sequencing Reveals the Adaptive Role of the Epigenome in Three Deep-Sea Polychaetes.</title>
        <authorList>
            <person name="Perez M."/>
            <person name="Aroh O."/>
            <person name="Sun Y."/>
            <person name="Lan Y."/>
            <person name="Juniper S.K."/>
            <person name="Young C.R."/>
            <person name="Angers B."/>
            <person name="Qian P.Y."/>
        </authorList>
    </citation>
    <scope>NUCLEOTIDE SEQUENCE</scope>
    <source>
        <strain evidence="11">P08H-3</strain>
    </source>
</reference>
<dbReference type="InterPro" id="IPR027246">
    <property type="entry name" value="Porin_Euk/Tom40"/>
</dbReference>
<dbReference type="CDD" id="cd07305">
    <property type="entry name" value="Porin3_Tom40"/>
    <property type="match status" value="1"/>
</dbReference>
<name>A0AAD9JJB8_9ANNE</name>
<gene>
    <name evidence="11" type="ORF">LSH36_287g03034</name>
</gene>
<evidence type="ECO:0000256" key="9">
    <source>
        <dbReference type="ARBA" id="ARBA00023136"/>
    </source>
</evidence>
<evidence type="ECO:0000256" key="4">
    <source>
        <dbReference type="ARBA" id="ARBA00022452"/>
    </source>
</evidence>
<dbReference type="FunFam" id="2.40.160.10:FF:000005">
    <property type="entry name" value="mitochondrial import receptor subunit TOM40 homolog"/>
    <property type="match status" value="1"/>
</dbReference>
<dbReference type="Pfam" id="PF01459">
    <property type="entry name" value="Porin_3"/>
    <property type="match status" value="1"/>
</dbReference>
<dbReference type="PANTHER" id="PTHR10802">
    <property type="entry name" value="MITOCHONDRIAL IMPORT RECEPTOR SUBUNIT TOM40"/>
    <property type="match status" value="1"/>
</dbReference>
<organism evidence="11 12">
    <name type="scientific">Paralvinella palmiformis</name>
    <dbReference type="NCBI Taxonomy" id="53620"/>
    <lineage>
        <taxon>Eukaryota</taxon>
        <taxon>Metazoa</taxon>
        <taxon>Spiralia</taxon>
        <taxon>Lophotrochozoa</taxon>
        <taxon>Annelida</taxon>
        <taxon>Polychaeta</taxon>
        <taxon>Sedentaria</taxon>
        <taxon>Canalipalpata</taxon>
        <taxon>Terebellida</taxon>
        <taxon>Terebelliformia</taxon>
        <taxon>Alvinellidae</taxon>
        <taxon>Paralvinella</taxon>
    </lineage>
</organism>
<evidence type="ECO:0000256" key="10">
    <source>
        <dbReference type="SAM" id="MobiDB-lite"/>
    </source>
</evidence>
<dbReference type="Proteomes" id="UP001208570">
    <property type="component" value="Unassembled WGS sequence"/>
</dbReference>
<feature type="compositionally biased region" description="Low complexity" evidence="10">
    <location>
        <begin position="27"/>
        <end position="36"/>
    </location>
</feature>
<comment type="caution">
    <text evidence="11">The sequence shown here is derived from an EMBL/GenBank/DDBJ whole genome shotgun (WGS) entry which is preliminary data.</text>
</comment>
<evidence type="ECO:0000256" key="2">
    <source>
        <dbReference type="ARBA" id="ARBA00010510"/>
    </source>
</evidence>
<dbReference type="InterPro" id="IPR037930">
    <property type="entry name" value="Tom40"/>
</dbReference>
<evidence type="ECO:0000256" key="7">
    <source>
        <dbReference type="ARBA" id="ARBA00022927"/>
    </source>
</evidence>
<evidence type="ECO:0000256" key="1">
    <source>
        <dbReference type="ARBA" id="ARBA00004374"/>
    </source>
</evidence>
<keyword evidence="8" id="KW-0496">Mitochondrion</keyword>
<keyword evidence="3" id="KW-0813">Transport</keyword>
<keyword evidence="12" id="KW-1185">Reference proteome</keyword>
<comment type="similarity">
    <text evidence="2">Belongs to the Tom40 family.</text>
</comment>
<comment type="subcellular location">
    <subcellularLocation>
        <location evidence="1">Mitochondrion outer membrane</location>
        <topology evidence="1">Multi-pass membrane protein</topology>
    </subcellularLocation>
</comment>
<dbReference type="Gene3D" id="2.40.160.10">
    <property type="entry name" value="Porin"/>
    <property type="match status" value="1"/>
</dbReference>
<evidence type="ECO:0000313" key="12">
    <source>
        <dbReference type="Proteomes" id="UP001208570"/>
    </source>
</evidence>
<evidence type="ECO:0000256" key="8">
    <source>
        <dbReference type="ARBA" id="ARBA00023128"/>
    </source>
</evidence>
<evidence type="ECO:0000256" key="3">
    <source>
        <dbReference type="ARBA" id="ARBA00022448"/>
    </source>
</evidence>
<feature type="region of interest" description="Disordered" evidence="10">
    <location>
        <begin position="1"/>
        <end position="54"/>
    </location>
</feature>
<feature type="compositionally biased region" description="Low complexity" evidence="10">
    <location>
        <begin position="8"/>
        <end position="18"/>
    </location>
</feature>